<gene>
    <name evidence="2" type="ORF">QVD17_24385</name>
</gene>
<comment type="caution">
    <text evidence="2">The sequence shown here is derived from an EMBL/GenBank/DDBJ whole genome shotgun (WGS) entry which is preliminary data.</text>
</comment>
<name>A0AAD8NMQ7_TARER</name>
<dbReference type="AlphaFoldDB" id="A0AAD8NMQ7"/>
<evidence type="ECO:0000259" key="1">
    <source>
        <dbReference type="Pfam" id="PF16399"/>
    </source>
</evidence>
<accession>A0AAD8NMQ7</accession>
<feature type="domain" description="RNA helicase aquarius N-terminal" evidence="1">
    <location>
        <begin position="1"/>
        <end position="118"/>
    </location>
</feature>
<keyword evidence="3" id="KW-1185">Reference proteome</keyword>
<reference evidence="2" key="1">
    <citation type="journal article" date="2023" name="bioRxiv">
        <title>Improved chromosome-level genome assembly for marigold (Tagetes erecta).</title>
        <authorList>
            <person name="Jiang F."/>
            <person name="Yuan L."/>
            <person name="Wang S."/>
            <person name="Wang H."/>
            <person name="Xu D."/>
            <person name="Wang A."/>
            <person name="Fan W."/>
        </authorList>
    </citation>
    <scope>NUCLEOTIDE SEQUENCE</scope>
    <source>
        <strain evidence="2">WSJ</strain>
        <tissue evidence="2">Leaf</tissue>
    </source>
</reference>
<dbReference type="Proteomes" id="UP001229421">
    <property type="component" value="Unassembled WGS sequence"/>
</dbReference>
<organism evidence="2 3">
    <name type="scientific">Tagetes erecta</name>
    <name type="common">African marigold</name>
    <dbReference type="NCBI Taxonomy" id="13708"/>
    <lineage>
        <taxon>Eukaryota</taxon>
        <taxon>Viridiplantae</taxon>
        <taxon>Streptophyta</taxon>
        <taxon>Embryophyta</taxon>
        <taxon>Tracheophyta</taxon>
        <taxon>Spermatophyta</taxon>
        <taxon>Magnoliopsida</taxon>
        <taxon>eudicotyledons</taxon>
        <taxon>Gunneridae</taxon>
        <taxon>Pentapetalae</taxon>
        <taxon>asterids</taxon>
        <taxon>campanulids</taxon>
        <taxon>Asterales</taxon>
        <taxon>Asteraceae</taxon>
        <taxon>Asteroideae</taxon>
        <taxon>Heliantheae alliance</taxon>
        <taxon>Tageteae</taxon>
        <taxon>Tagetes</taxon>
    </lineage>
</organism>
<dbReference type="InterPro" id="IPR032174">
    <property type="entry name" value="Aquarius_N"/>
</dbReference>
<dbReference type="EMBL" id="JAUHHV010000006">
    <property type="protein sequence ID" value="KAK1421770.1"/>
    <property type="molecule type" value="Genomic_DNA"/>
</dbReference>
<proteinExistence type="predicted"/>
<evidence type="ECO:0000313" key="2">
    <source>
        <dbReference type="EMBL" id="KAK1421770.1"/>
    </source>
</evidence>
<dbReference type="Pfam" id="PF16399">
    <property type="entry name" value="Aquarius_N_1st"/>
    <property type="match status" value="1"/>
</dbReference>
<sequence>MEFFIDLFSQLPTRRYFKPLVADVVVVVKCHLSVLYKHEKGKLFAHLVDLLQYYEGFEIDDNLGKQMTDMMKCFKPIMNLKELVLANIGAIHKRADLSKKLYVLSPVELRDLVCNKVMDVGPDNKSDFEKEELIVEAYTPPDPGPYPQDQPKQNFVRFTPTQVGAIVSRHTTRIDNGSGTTWY</sequence>
<protein>
    <recommendedName>
        <fullName evidence="1">RNA helicase aquarius N-terminal domain-containing protein</fullName>
    </recommendedName>
</protein>
<evidence type="ECO:0000313" key="3">
    <source>
        <dbReference type="Proteomes" id="UP001229421"/>
    </source>
</evidence>